<dbReference type="InterPro" id="IPR036875">
    <property type="entry name" value="Znf_CCHC_sf"/>
</dbReference>
<dbReference type="PROSITE" id="PS50158">
    <property type="entry name" value="ZF_CCHC"/>
    <property type="match status" value="1"/>
</dbReference>
<evidence type="ECO:0000313" key="4">
    <source>
        <dbReference type="EMBL" id="KAK7308475.1"/>
    </source>
</evidence>
<sequence>MSKVKEEIDSAARLNVVDRVESDDHVKLIMNVFGRKENNVRLIGDPILVKTKGAPRKKNKYGKRKRCGNCRKSGHTIRKCPRLMSQDMLKPVAEELSSSGDDYCVVAKKGKNLMTSVNRNGANGVSENVKVEDTHGAVLPNGAVLPSGRAQLNTIFTSLLQNLHKLGNNVDLPIMMHFRVLSFVLMLNNGCLKGLNVLKYKVLHVTSQLEHVIEVNQTTHMLKPLKLVNQVCHPKGHCHKVQVLTRQTLLPSPNMSIRDDNGWKKKNFRSRKAARRKSPVFCKSISSPAPLTPVFNCTSLVAAIMLNPKPVTERGEGRKNIPGVIILSSSHAEDRSKLRSDDACPEPEQHAEEMDVHKFLMEPSISNVELLVKIENLEKAVREIKEVLSLITQILSQNS</sequence>
<accession>A0AAN9K014</accession>
<dbReference type="GO" id="GO:0003676">
    <property type="term" value="F:nucleic acid binding"/>
    <property type="evidence" value="ECO:0007669"/>
    <property type="project" value="InterPro"/>
</dbReference>
<keyword evidence="1" id="KW-0479">Metal-binding</keyword>
<evidence type="ECO:0000256" key="2">
    <source>
        <dbReference type="SAM" id="Coils"/>
    </source>
</evidence>
<comment type="caution">
    <text evidence="4">The sequence shown here is derived from an EMBL/GenBank/DDBJ whole genome shotgun (WGS) entry which is preliminary data.</text>
</comment>
<dbReference type="EMBL" id="JAYMYQ010000010">
    <property type="protein sequence ID" value="KAK7308475.1"/>
    <property type="molecule type" value="Genomic_DNA"/>
</dbReference>
<keyword evidence="1" id="KW-0862">Zinc</keyword>
<dbReference type="Proteomes" id="UP001367508">
    <property type="component" value="Unassembled WGS sequence"/>
</dbReference>
<dbReference type="AlphaFoldDB" id="A0AAN9K014"/>
<gene>
    <name evidence="4" type="ORF">VNO77_42082</name>
</gene>
<keyword evidence="1" id="KW-0863">Zinc-finger</keyword>
<evidence type="ECO:0000313" key="5">
    <source>
        <dbReference type="Proteomes" id="UP001367508"/>
    </source>
</evidence>
<protein>
    <recommendedName>
        <fullName evidence="3">CCHC-type domain-containing protein</fullName>
    </recommendedName>
</protein>
<dbReference type="InterPro" id="IPR001878">
    <property type="entry name" value="Znf_CCHC"/>
</dbReference>
<evidence type="ECO:0000256" key="1">
    <source>
        <dbReference type="PROSITE-ProRule" id="PRU00047"/>
    </source>
</evidence>
<dbReference type="SUPFAM" id="SSF57756">
    <property type="entry name" value="Retrovirus zinc finger-like domains"/>
    <property type="match status" value="1"/>
</dbReference>
<feature type="coiled-coil region" evidence="2">
    <location>
        <begin position="367"/>
        <end position="394"/>
    </location>
</feature>
<feature type="domain" description="CCHC-type" evidence="3">
    <location>
        <begin position="66"/>
        <end position="82"/>
    </location>
</feature>
<keyword evidence="5" id="KW-1185">Reference proteome</keyword>
<reference evidence="4 5" key="1">
    <citation type="submission" date="2024-01" db="EMBL/GenBank/DDBJ databases">
        <title>The genomes of 5 underutilized Papilionoideae crops provide insights into root nodulation and disease resistanc.</title>
        <authorList>
            <person name="Jiang F."/>
        </authorList>
    </citation>
    <scope>NUCLEOTIDE SEQUENCE [LARGE SCALE GENOMIC DNA]</scope>
    <source>
        <strain evidence="4">LVBAO_FW01</strain>
        <tissue evidence="4">Leaves</tissue>
    </source>
</reference>
<name>A0AAN9K014_CANGL</name>
<proteinExistence type="predicted"/>
<keyword evidence="2" id="KW-0175">Coiled coil</keyword>
<evidence type="ECO:0000259" key="3">
    <source>
        <dbReference type="PROSITE" id="PS50158"/>
    </source>
</evidence>
<dbReference type="GO" id="GO:0008270">
    <property type="term" value="F:zinc ion binding"/>
    <property type="evidence" value="ECO:0007669"/>
    <property type="project" value="UniProtKB-KW"/>
</dbReference>
<organism evidence="4 5">
    <name type="scientific">Canavalia gladiata</name>
    <name type="common">Sword bean</name>
    <name type="synonym">Dolichos gladiatus</name>
    <dbReference type="NCBI Taxonomy" id="3824"/>
    <lineage>
        <taxon>Eukaryota</taxon>
        <taxon>Viridiplantae</taxon>
        <taxon>Streptophyta</taxon>
        <taxon>Embryophyta</taxon>
        <taxon>Tracheophyta</taxon>
        <taxon>Spermatophyta</taxon>
        <taxon>Magnoliopsida</taxon>
        <taxon>eudicotyledons</taxon>
        <taxon>Gunneridae</taxon>
        <taxon>Pentapetalae</taxon>
        <taxon>rosids</taxon>
        <taxon>fabids</taxon>
        <taxon>Fabales</taxon>
        <taxon>Fabaceae</taxon>
        <taxon>Papilionoideae</taxon>
        <taxon>50 kb inversion clade</taxon>
        <taxon>NPAAA clade</taxon>
        <taxon>indigoferoid/millettioid clade</taxon>
        <taxon>Phaseoleae</taxon>
        <taxon>Canavalia</taxon>
    </lineage>
</organism>